<dbReference type="Proteomes" id="UP001230156">
    <property type="component" value="Unassembled WGS sequence"/>
</dbReference>
<name>A0ABU0YT22_9PROT</name>
<accession>A0ABU0YT22</accession>
<sequence>MRVSDDIKVRAASRDDAVEIARIHVEAWRDAYAALLPPEYLARLDRRIEAARWNRSAGSRLENTLVADADGEIAGYAILGPARGQRTEPAGEVYALYVETDWREQGIGRALVDAAFDRFRQRSLARAEIWCLEGNFAARGFYERCGGRRLSRSKVEEVGGMTLAVVGYGWSL</sequence>
<evidence type="ECO:0000313" key="4">
    <source>
        <dbReference type="EMBL" id="MDQ7250870.1"/>
    </source>
</evidence>
<dbReference type="RefSeq" id="WP_379960680.1">
    <property type="nucleotide sequence ID" value="NZ_JAUYVI010000008.1"/>
</dbReference>
<dbReference type="SUPFAM" id="SSF55729">
    <property type="entry name" value="Acyl-CoA N-acyltransferases (Nat)"/>
    <property type="match status" value="1"/>
</dbReference>
<evidence type="ECO:0000259" key="3">
    <source>
        <dbReference type="PROSITE" id="PS51186"/>
    </source>
</evidence>
<proteinExistence type="predicted"/>
<gene>
    <name evidence="4" type="ORF">Q8A70_24485</name>
</gene>
<protein>
    <submittedName>
        <fullName evidence="4">GNAT family N-acetyltransferase</fullName>
    </submittedName>
</protein>
<evidence type="ECO:0000256" key="2">
    <source>
        <dbReference type="ARBA" id="ARBA00023315"/>
    </source>
</evidence>
<keyword evidence="2" id="KW-0012">Acyltransferase</keyword>
<dbReference type="InterPro" id="IPR016181">
    <property type="entry name" value="Acyl_CoA_acyltransferase"/>
</dbReference>
<organism evidence="4 5">
    <name type="scientific">Dongia sedimenti</name>
    <dbReference type="NCBI Taxonomy" id="3064282"/>
    <lineage>
        <taxon>Bacteria</taxon>
        <taxon>Pseudomonadati</taxon>
        <taxon>Pseudomonadota</taxon>
        <taxon>Alphaproteobacteria</taxon>
        <taxon>Rhodospirillales</taxon>
        <taxon>Dongiaceae</taxon>
        <taxon>Dongia</taxon>
    </lineage>
</organism>
<dbReference type="CDD" id="cd04301">
    <property type="entry name" value="NAT_SF"/>
    <property type="match status" value="1"/>
</dbReference>
<dbReference type="EMBL" id="JAUYVI010000008">
    <property type="protein sequence ID" value="MDQ7250870.1"/>
    <property type="molecule type" value="Genomic_DNA"/>
</dbReference>
<keyword evidence="1" id="KW-0808">Transferase</keyword>
<dbReference type="PANTHER" id="PTHR43877:SF1">
    <property type="entry name" value="ACETYLTRANSFERASE"/>
    <property type="match status" value="1"/>
</dbReference>
<evidence type="ECO:0000313" key="5">
    <source>
        <dbReference type="Proteomes" id="UP001230156"/>
    </source>
</evidence>
<dbReference type="InterPro" id="IPR050832">
    <property type="entry name" value="Bact_Acetyltransf"/>
</dbReference>
<dbReference type="Pfam" id="PF00583">
    <property type="entry name" value="Acetyltransf_1"/>
    <property type="match status" value="1"/>
</dbReference>
<comment type="caution">
    <text evidence="4">The sequence shown here is derived from an EMBL/GenBank/DDBJ whole genome shotgun (WGS) entry which is preliminary data.</text>
</comment>
<reference evidence="5" key="1">
    <citation type="submission" date="2023-08" db="EMBL/GenBank/DDBJ databases">
        <title>Rhodospirillaceae gen. nov., a novel taxon isolated from the Yangtze River Yuezi River estuary sludge.</title>
        <authorList>
            <person name="Ruan L."/>
        </authorList>
    </citation>
    <scope>NUCLEOTIDE SEQUENCE [LARGE SCALE GENOMIC DNA]</scope>
    <source>
        <strain evidence="5">R-7</strain>
    </source>
</reference>
<feature type="domain" description="N-acetyltransferase" evidence="3">
    <location>
        <begin position="7"/>
        <end position="172"/>
    </location>
</feature>
<dbReference type="Gene3D" id="3.40.630.30">
    <property type="match status" value="1"/>
</dbReference>
<evidence type="ECO:0000256" key="1">
    <source>
        <dbReference type="ARBA" id="ARBA00022679"/>
    </source>
</evidence>
<dbReference type="InterPro" id="IPR000182">
    <property type="entry name" value="GNAT_dom"/>
</dbReference>
<keyword evidence="5" id="KW-1185">Reference proteome</keyword>
<dbReference type="PANTHER" id="PTHR43877">
    <property type="entry name" value="AMINOALKYLPHOSPHONATE N-ACETYLTRANSFERASE-RELATED-RELATED"/>
    <property type="match status" value="1"/>
</dbReference>
<dbReference type="PROSITE" id="PS51186">
    <property type="entry name" value="GNAT"/>
    <property type="match status" value="1"/>
</dbReference>